<dbReference type="AlphaFoldDB" id="A0A9Q3CTL8"/>
<reference evidence="2" key="1">
    <citation type="submission" date="2021-03" db="EMBL/GenBank/DDBJ databases">
        <title>Draft genome sequence of rust myrtle Austropuccinia psidii MF-1, a brazilian biotype.</title>
        <authorList>
            <person name="Quecine M.C."/>
            <person name="Pachon D.M.R."/>
            <person name="Bonatelli M.L."/>
            <person name="Correr F.H."/>
            <person name="Franceschini L.M."/>
            <person name="Leite T.F."/>
            <person name="Margarido G.R.A."/>
            <person name="Almeida C.A."/>
            <person name="Ferrarezi J.A."/>
            <person name="Labate C.A."/>
        </authorList>
    </citation>
    <scope>NUCLEOTIDE SEQUENCE</scope>
    <source>
        <strain evidence="2">MF-1</strain>
    </source>
</reference>
<evidence type="ECO:0000313" key="3">
    <source>
        <dbReference type="Proteomes" id="UP000765509"/>
    </source>
</evidence>
<evidence type="ECO:0000256" key="1">
    <source>
        <dbReference type="SAM" id="MobiDB-lite"/>
    </source>
</evidence>
<organism evidence="2 3">
    <name type="scientific">Austropuccinia psidii MF-1</name>
    <dbReference type="NCBI Taxonomy" id="1389203"/>
    <lineage>
        <taxon>Eukaryota</taxon>
        <taxon>Fungi</taxon>
        <taxon>Dikarya</taxon>
        <taxon>Basidiomycota</taxon>
        <taxon>Pucciniomycotina</taxon>
        <taxon>Pucciniomycetes</taxon>
        <taxon>Pucciniales</taxon>
        <taxon>Sphaerophragmiaceae</taxon>
        <taxon>Austropuccinia</taxon>
    </lineage>
</organism>
<name>A0A9Q3CTL8_9BASI</name>
<sequence>MLHLRDKMLPALPKFLSNLQFVPWTLNQNIHSLQDFFLLCGSLGEQKQLAWTSPEVLRPDPDIKKKGDRKKCDGHGHPTHVLAVDDAVHPDGQQPISWATYRRLSACMRHRQHQGIEREVTLL</sequence>
<accession>A0A9Q3CTL8</accession>
<feature type="region of interest" description="Disordered" evidence="1">
    <location>
        <begin position="57"/>
        <end position="76"/>
    </location>
</feature>
<evidence type="ECO:0000313" key="2">
    <source>
        <dbReference type="EMBL" id="MBW0489622.1"/>
    </source>
</evidence>
<keyword evidence="3" id="KW-1185">Reference proteome</keyword>
<dbReference type="Proteomes" id="UP000765509">
    <property type="component" value="Unassembled WGS sequence"/>
</dbReference>
<comment type="caution">
    <text evidence="2">The sequence shown here is derived from an EMBL/GenBank/DDBJ whole genome shotgun (WGS) entry which is preliminary data.</text>
</comment>
<proteinExistence type="predicted"/>
<gene>
    <name evidence="2" type="ORF">O181_029337</name>
</gene>
<protein>
    <submittedName>
        <fullName evidence="2">Uncharacterized protein</fullName>
    </submittedName>
</protein>
<dbReference type="EMBL" id="AVOT02010169">
    <property type="protein sequence ID" value="MBW0489622.1"/>
    <property type="molecule type" value="Genomic_DNA"/>
</dbReference>